<feature type="disulfide bond" evidence="2">
    <location>
        <begin position="52"/>
        <end position="61"/>
    </location>
</feature>
<evidence type="ECO:0000256" key="1">
    <source>
        <dbReference type="ARBA" id="ARBA00022536"/>
    </source>
</evidence>
<dbReference type="SMART" id="SM00181">
    <property type="entry name" value="EGF"/>
    <property type="match status" value="25"/>
</dbReference>
<evidence type="ECO:0000313" key="4">
    <source>
        <dbReference type="Proteomes" id="UP000001548"/>
    </source>
</evidence>
<feature type="disulfide bond" evidence="2">
    <location>
        <begin position="1637"/>
        <end position="1646"/>
    </location>
</feature>
<dbReference type="Proteomes" id="UP000001548">
    <property type="component" value="Unassembled WGS sequence"/>
</dbReference>
<evidence type="ECO:0000256" key="2">
    <source>
        <dbReference type="PROSITE-ProRule" id="PRU00076"/>
    </source>
</evidence>
<dbReference type="KEGG" id="gla:GL50803_0016318"/>
<gene>
    <name evidence="3" type="ORF">GL50803_0016318</name>
</gene>
<dbReference type="HOGENOM" id="CLU_232751_0_0_1"/>
<keyword evidence="2" id="KW-1015">Disulfide bond</keyword>
<accession>A8BEV3</accession>
<dbReference type="PANTHER" id="PTHR23275">
    <property type="entry name" value="CABRIOLET.-RELATED"/>
    <property type="match status" value="1"/>
</dbReference>
<dbReference type="SMART" id="SM00261">
    <property type="entry name" value="FU"/>
    <property type="match status" value="2"/>
</dbReference>
<keyword evidence="1 2" id="KW-0245">EGF-like domain</keyword>
<dbReference type="InterPro" id="IPR052798">
    <property type="entry name" value="Giardia_VSA"/>
</dbReference>
<protein>
    <submittedName>
        <fullName evidence="3">High cysteine membrane protein Group 1</fullName>
    </submittedName>
</protein>
<dbReference type="InterPro" id="IPR005127">
    <property type="entry name" value="Giardia_VSP"/>
</dbReference>
<dbReference type="PROSITE" id="PS00022">
    <property type="entry name" value="EGF_1"/>
    <property type="match status" value="3"/>
</dbReference>
<dbReference type="PROSITE" id="PS01186">
    <property type="entry name" value="EGF_2"/>
    <property type="match status" value="2"/>
</dbReference>
<dbReference type="VEuPathDB" id="GiardiaDB:GL50803_16318"/>
<dbReference type="SUPFAM" id="SSF57184">
    <property type="entry name" value="Growth factor receptor domain"/>
    <property type="match status" value="2"/>
</dbReference>
<dbReference type="InterPro" id="IPR009030">
    <property type="entry name" value="Growth_fac_rcpt_cys_sf"/>
</dbReference>
<keyword evidence="4" id="KW-1185">Reference proteome</keyword>
<feature type="disulfide bond" evidence="2">
    <location>
        <begin position="155"/>
        <end position="164"/>
    </location>
</feature>
<dbReference type="PANTHER" id="PTHR23275:SF100">
    <property type="entry name" value="EGF-LIKE DOMAIN-CONTAINING PROTEIN"/>
    <property type="match status" value="1"/>
</dbReference>
<evidence type="ECO:0000313" key="3">
    <source>
        <dbReference type="EMBL" id="KAE8305727.1"/>
    </source>
</evidence>
<organism evidence="3 4">
    <name type="scientific">Giardia intestinalis (strain ATCC 50803 / WB clone C6)</name>
    <name type="common">Giardia lamblia</name>
    <dbReference type="NCBI Taxonomy" id="184922"/>
    <lineage>
        <taxon>Eukaryota</taxon>
        <taxon>Metamonada</taxon>
        <taxon>Diplomonadida</taxon>
        <taxon>Hexamitidae</taxon>
        <taxon>Giardiinae</taxon>
        <taxon>Giardia</taxon>
    </lineage>
</organism>
<dbReference type="RefSeq" id="XP_001707427.1">
    <property type="nucleotide sequence ID" value="XM_001707375.1"/>
</dbReference>
<feature type="disulfide bond" evidence="2">
    <location>
        <begin position="1676"/>
        <end position="1693"/>
    </location>
</feature>
<reference evidence="3 4" key="1">
    <citation type="journal article" date="2007" name="Science">
        <title>Genomic minimalism in the early diverging intestinal parasite Giardia lamblia.</title>
        <authorList>
            <person name="Morrison H.G."/>
            <person name="McArthur A.G."/>
            <person name="Gillin F.D."/>
            <person name="Aley S.B."/>
            <person name="Adam R.D."/>
            <person name="Olsen G.J."/>
            <person name="Best A.A."/>
            <person name="Cande W.Z."/>
            <person name="Chen F."/>
            <person name="Cipriano M.J."/>
            <person name="Davids B.J."/>
            <person name="Dawson S.C."/>
            <person name="Elmendorf H.G."/>
            <person name="Hehl A.B."/>
            <person name="Holder M.E."/>
            <person name="Huse S.M."/>
            <person name="Kim U.U."/>
            <person name="Lasek-Nesselquist E."/>
            <person name="Manning G."/>
            <person name="Nigam A."/>
            <person name="Nixon J.E."/>
            <person name="Palm D."/>
            <person name="Passamaneck N.E."/>
            <person name="Prabhu A."/>
            <person name="Reich C.I."/>
            <person name="Reiner D.S."/>
            <person name="Samuelson J."/>
            <person name="Svard S.G."/>
            <person name="Sogin M.L."/>
        </authorList>
    </citation>
    <scope>NUCLEOTIDE SEQUENCE [LARGE SCALE GENOMIC DNA]</scope>
    <source>
        <strain evidence="3 4">WB C6</strain>
    </source>
</reference>
<dbReference type="GeneID" id="5700327"/>
<dbReference type="EMBL" id="AACB03000001">
    <property type="protein sequence ID" value="KAE8305727.1"/>
    <property type="molecule type" value="Genomic_DNA"/>
</dbReference>
<dbReference type="PROSITE" id="PS50026">
    <property type="entry name" value="EGF_3"/>
    <property type="match status" value="4"/>
</dbReference>
<dbReference type="InterPro" id="IPR000742">
    <property type="entry name" value="EGF"/>
</dbReference>
<dbReference type="Pfam" id="PF03302">
    <property type="entry name" value="VSP"/>
    <property type="match status" value="1"/>
</dbReference>
<dbReference type="Gene3D" id="2.10.220.10">
    <property type="entry name" value="Hormone Receptor, Insulin-like Growth Factor Receptor 1, Chain A, domain 2"/>
    <property type="match status" value="2"/>
</dbReference>
<dbReference type="InterPro" id="IPR006212">
    <property type="entry name" value="Furin_repeat"/>
</dbReference>
<dbReference type="PROSITE" id="PS01248">
    <property type="entry name" value="EGF_LAM_1"/>
    <property type="match status" value="1"/>
</dbReference>
<dbReference type="InterPro" id="IPR002049">
    <property type="entry name" value="LE_dom"/>
</dbReference>
<name>A8BEV3_GIAIC</name>
<comment type="caution">
    <text evidence="2">Lacks conserved residue(s) required for the propagation of feature annotation.</text>
</comment>
<sequence>MLFAALAVLFSSASSPGCIDPTQNPDGEYECQHGGVCTRFETLLSSGFICDCPRGSFGRACNFCDRSFMLINDRCVSPACVLDGVSVCGGSGECLYTEDTDSWSCSCRDGFVNIAGTCVSSSCINPESPDLICSGNGSCRSLPGGETGDDYLCDCNDLHLGDHCEACNRRTSKPVTTNGVTECVSLECFTEDEELPCGGHGHCGSYPVDGKLSYTCMCGFGYSLVNKTCVASSCIFEYSNGHHVCGYDDSFKTACVESAQGEWSCRCPSDTTFMDGYGCVSSQCIENSGEPPCGGVGGCYVFQISGETKTYKCQCPHYTVGNFCKTCSPNEATNIDGVCVPNDCIYGNTSCNDHGVCHSLLVHSFCECESEFDTVDEMKHYCGIPECHDPNTKMLCSGAGACNEQTRVCVCINGFQYQSYGGCVPDKLINENGVCNGRGTASLKDPWDLPANEKLNATNPEHWICVCGTLYTGETCDQCNPSTSFTPTASPPESQPTGAPPQLPTCTPRDCYNDGYELKDPDPPVDPNQPSDPTYIDQPTKLCTNPLQENNSPLGTCESYKIEDEDMFICTSNDPNQYQQAYNSSSIYPVACTTPGQHYVRQNFMCGLLQGKTAPLEIRMVSCSTTETNGYNCTCNGEYNWVSRTINGVIHYSCMHDECLNDGATSGSSDINDYCSGLGDCILDLTGTTHTCACSANAVFYKNKCIPRACVSGWKDEQTPIICGGRGTCTHWGDGDWGCKCMDVDHYTYVSGGCYPNSCVYLWQNPTDGASYIQLCGGDSVVAGGTCIVDEADPSKSYCECNADFVRYGQTCVHKKCTSVDYHNDFQVTPDSICSGNGYCLFNSRTNMSTCFCTKGTAYGPFCSVEPCITNIEYEFGDTWGEITLNCGRPGAGVCNITGESTGECSCNPDYELLPPTSEHPELAKICVNTGCIDNGVYCGGDLAAVCGISRAVATCLCSQAFEAVNNTCVPKMCYAPNPDGMMAVCGGVGTCEKESGSNVYSCKCPTSGYTAAQMKYNGNTVWTCAPQSCVNGTDSSATVCGGTTGGSCVGSGGQYRCSCSDGFFLITPTQCVSNNCLSQNMNGQISVCSGVGTCSESTMGMFTEYYCTGCTTGFKAIDGKCVSESCYFQIDSLSKYYVCGKLGNFGECVGTGSGFTCSCSYGFFLAEKYCVPNQCTDNRRHPAECGGHGECKLKSLAEFTCVCNANYETVDTDELGLHYCVAQACMVKDNGVVTSICNGHGLCRKDRCSCYEGYADDPSASTNDPTGNCTVCATGYKEYPAPNTLTAIAANANCVKNNCGRSTQDDDCGGSTVANNPSCVYSSKTSTYECSCKTGHYSNNGICKVSSCTDGDSTVECGGSQFGTCDNTNNICTCVSGMVLVKPYLCVSPRCISNSATNEVCNGHGTCAINPRTQIAACRCTDDYVTARDGLCYLSTCFNDPEHSQPVVCDGADNSCNTGGECSCTPPFVKFAGQNGCVHSNCIQNGVVCGGRGVCRANLLYTQYSCFCNDEYILASDGTCQPRSCSRDGVTVCDNNGTCEADASGSTYSCKCNGTTILYMNGCVPRACFPQYNPRASLCGGNGLCDMSSGMCQCNSDASLTDELLCQPTDCVNPQYSATVCTNNGVCNSVSNVCLCVEGSSGKYCESCASGYKKYTSNDEYNGRCVKDSCGSKNCGTPGKCIFDSDIIEYRCLCNDGFYYSTSEQECRRCLMDNCVTCNGESSCAVCEDGYYSNGGRCRECDDDCRTCSGPEESHCLSCMPGKVHSTGVGPANCIDECKENEDGCATCGSVIAGSRYCSVCRGQTSFPLEGTCHAKTSRAGDACESVVAGRCTRCLGNYFLYEGGCYSSSRLPGSQVCSVVLGGNCLKCADGYYKAGSDVEHACVSCDGLMEGCTKCMASGCTECKAGYYPDTSNGRCMECASPCKTCNGAGGRCTSCAKGYFAQFMADDLNNYGECRNCSNTTADNGLVGVRNCKECVVFAVGSLSQPEMVHCSEFSSVKSSAGVIAGSVIAVLLVLGGVIGFCVWWFLVRGKKGQAAQKGRRGKSYSGRKYVRTVSDPDSTSLLSTDMTNSLL</sequence>
<dbReference type="OMA" id="IQDQCQC"/>
<proteinExistence type="predicted"/>
<comment type="caution">
    <text evidence="3">The sequence shown here is derived from an EMBL/GenBank/DDBJ whole genome shotgun (WGS) entry which is preliminary data.</text>
</comment>